<keyword evidence="9 10" id="KW-0804">Transcription</keyword>
<evidence type="ECO:0000256" key="10">
    <source>
        <dbReference type="HAMAP-Rule" id="MF_00173"/>
    </source>
</evidence>
<keyword evidence="8 10" id="KW-0238">DNA-binding</keyword>
<comment type="function">
    <text evidence="10">Regulates arginine biosynthesis genes.</text>
</comment>
<evidence type="ECO:0000256" key="3">
    <source>
        <dbReference type="ARBA" id="ARBA00008316"/>
    </source>
</evidence>
<dbReference type="RefSeq" id="WP_137271985.1">
    <property type="nucleotide sequence ID" value="NZ_QGAL01000001.1"/>
</dbReference>
<evidence type="ECO:0000313" key="13">
    <source>
        <dbReference type="EMBL" id="TKK23432.1"/>
    </source>
</evidence>
<dbReference type="AlphaFoldDB" id="A0AB38PAD6"/>
<dbReference type="GO" id="GO:0034618">
    <property type="term" value="F:arginine binding"/>
    <property type="evidence" value="ECO:0007669"/>
    <property type="project" value="InterPro"/>
</dbReference>
<evidence type="ECO:0000256" key="5">
    <source>
        <dbReference type="ARBA" id="ARBA00022490"/>
    </source>
</evidence>
<evidence type="ECO:0000256" key="2">
    <source>
        <dbReference type="ARBA" id="ARBA00005040"/>
    </source>
</evidence>
<dbReference type="InterPro" id="IPR020900">
    <property type="entry name" value="Arg_repress_DNA-bd"/>
</dbReference>
<sequence>MNISDLSFDTAFMQLLREEKYASQNDIVDALKTLGFETVNQSKVSRMLTKVGAVRIRNASGEMAYAIPPELAVPVVTGQIKSLVLSAEYNTHMVVLRTSPGAAQLIARMLDSHGRSEGILGTIAGDDTVFVTPVKGYPVTDLYAKLRATYFL</sequence>
<dbReference type="GO" id="GO:1900079">
    <property type="term" value="P:regulation of arginine biosynthetic process"/>
    <property type="evidence" value="ECO:0007669"/>
    <property type="project" value="UniProtKB-UniRule"/>
</dbReference>
<dbReference type="GO" id="GO:0003677">
    <property type="term" value="F:DNA binding"/>
    <property type="evidence" value="ECO:0007669"/>
    <property type="project" value="UniProtKB-KW"/>
</dbReference>
<keyword evidence="5 10" id="KW-0963">Cytoplasm</keyword>
<dbReference type="InterPro" id="IPR036390">
    <property type="entry name" value="WH_DNA-bd_sf"/>
</dbReference>
<evidence type="ECO:0000256" key="8">
    <source>
        <dbReference type="ARBA" id="ARBA00023125"/>
    </source>
</evidence>
<organism evidence="13 14">
    <name type="scientific">Enterobacter cancerogenus</name>
    <dbReference type="NCBI Taxonomy" id="69218"/>
    <lineage>
        <taxon>Bacteria</taxon>
        <taxon>Pseudomonadati</taxon>
        <taxon>Pseudomonadota</taxon>
        <taxon>Gammaproteobacteria</taxon>
        <taxon>Enterobacterales</taxon>
        <taxon>Enterobacteriaceae</taxon>
        <taxon>Enterobacter</taxon>
        <taxon>Enterobacter cloacae complex</taxon>
    </lineage>
</organism>
<keyword evidence="6 10" id="KW-0055">Arginine biosynthesis</keyword>
<dbReference type="InterPro" id="IPR001669">
    <property type="entry name" value="Arg_repress"/>
</dbReference>
<dbReference type="HAMAP" id="MF_00173">
    <property type="entry name" value="Arg_repressor"/>
    <property type="match status" value="1"/>
</dbReference>
<dbReference type="SUPFAM" id="SSF46785">
    <property type="entry name" value="Winged helix' DNA-binding domain"/>
    <property type="match status" value="1"/>
</dbReference>
<dbReference type="GO" id="GO:0051259">
    <property type="term" value="P:protein complex oligomerization"/>
    <property type="evidence" value="ECO:0007669"/>
    <property type="project" value="InterPro"/>
</dbReference>
<proteinExistence type="inferred from homology"/>
<comment type="similarity">
    <text evidence="3 10">Belongs to the ArgR family.</text>
</comment>
<evidence type="ECO:0000256" key="4">
    <source>
        <dbReference type="ARBA" id="ARBA00021148"/>
    </source>
</evidence>
<evidence type="ECO:0000313" key="14">
    <source>
        <dbReference type="Proteomes" id="UP000306327"/>
    </source>
</evidence>
<dbReference type="SUPFAM" id="SSF55252">
    <property type="entry name" value="C-terminal domain of arginine repressor"/>
    <property type="match status" value="1"/>
</dbReference>
<feature type="domain" description="Arginine repressor C-terminal" evidence="12">
    <location>
        <begin position="80"/>
        <end position="147"/>
    </location>
</feature>
<comment type="subcellular location">
    <subcellularLocation>
        <location evidence="1 10">Cytoplasm</location>
    </subcellularLocation>
</comment>
<keyword evidence="7 10" id="KW-0805">Transcription regulation</keyword>
<evidence type="ECO:0000256" key="9">
    <source>
        <dbReference type="ARBA" id="ARBA00023163"/>
    </source>
</evidence>
<dbReference type="InterPro" id="IPR036388">
    <property type="entry name" value="WH-like_DNA-bd_sf"/>
</dbReference>
<dbReference type="GO" id="GO:0005737">
    <property type="term" value="C:cytoplasm"/>
    <property type="evidence" value="ECO:0007669"/>
    <property type="project" value="UniProtKB-SubCell"/>
</dbReference>
<evidence type="ECO:0000259" key="12">
    <source>
        <dbReference type="Pfam" id="PF02863"/>
    </source>
</evidence>
<keyword evidence="10" id="KW-0678">Repressor</keyword>
<dbReference type="NCBIfam" id="NF003457">
    <property type="entry name" value="PRK05066.1"/>
    <property type="match status" value="1"/>
</dbReference>
<comment type="pathway">
    <text evidence="2 10">Amino-acid biosynthesis; L-arginine biosynthesis [regulation].</text>
</comment>
<dbReference type="Pfam" id="PF01316">
    <property type="entry name" value="Arg_repressor"/>
    <property type="match status" value="1"/>
</dbReference>
<dbReference type="PANTHER" id="PTHR34471">
    <property type="entry name" value="ARGININE REPRESSOR"/>
    <property type="match status" value="1"/>
</dbReference>
<evidence type="ECO:0000256" key="1">
    <source>
        <dbReference type="ARBA" id="ARBA00004496"/>
    </source>
</evidence>
<dbReference type="EMBL" id="QGAL01000001">
    <property type="protein sequence ID" value="TKK23432.1"/>
    <property type="molecule type" value="Genomic_DNA"/>
</dbReference>
<dbReference type="InterPro" id="IPR020899">
    <property type="entry name" value="Arg_repress_C"/>
</dbReference>
<dbReference type="PRINTS" id="PR01467">
    <property type="entry name" value="ARGREPRESSOR"/>
</dbReference>
<protein>
    <recommendedName>
        <fullName evidence="4 10">Arginine repressor</fullName>
    </recommendedName>
</protein>
<dbReference type="Gene3D" id="3.30.1360.40">
    <property type="match status" value="1"/>
</dbReference>
<evidence type="ECO:0000256" key="6">
    <source>
        <dbReference type="ARBA" id="ARBA00022571"/>
    </source>
</evidence>
<dbReference type="Proteomes" id="UP000306327">
    <property type="component" value="Unassembled WGS sequence"/>
</dbReference>
<evidence type="ECO:0000259" key="11">
    <source>
        <dbReference type="Pfam" id="PF01316"/>
    </source>
</evidence>
<dbReference type="InterPro" id="IPR036251">
    <property type="entry name" value="Arg_repress_C_sf"/>
</dbReference>
<keyword evidence="10" id="KW-0028">Amino-acid biosynthesis</keyword>
<name>A0AB38PAD6_9ENTR</name>
<evidence type="ECO:0000256" key="7">
    <source>
        <dbReference type="ARBA" id="ARBA00023015"/>
    </source>
</evidence>
<accession>A0AB38PAD6</accession>
<dbReference type="PANTHER" id="PTHR34471:SF1">
    <property type="entry name" value="ARGININE REPRESSOR"/>
    <property type="match status" value="1"/>
</dbReference>
<dbReference type="Gene3D" id="1.10.10.10">
    <property type="entry name" value="Winged helix-like DNA-binding domain superfamily/Winged helix DNA-binding domain"/>
    <property type="match status" value="1"/>
</dbReference>
<dbReference type="NCBIfam" id="TIGR01529">
    <property type="entry name" value="argR_whole"/>
    <property type="match status" value="1"/>
</dbReference>
<gene>
    <name evidence="10" type="primary">argR</name>
    <name evidence="13" type="ORF">EcCFBP13530_04570</name>
</gene>
<dbReference type="GO" id="GO:0006526">
    <property type="term" value="P:L-arginine biosynthetic process"/>
    <property type="evidence" value="ECO:0007669"/>
    <property type="project" value="UniProtKB-KW"/>
</dbReference>
<dbReference type="GO" id="GO:0003700">
    <property type="term" value="F:DNA-binding transcription factor activity"/>
    <property type="evidence" value="ECO:0007669"/>
    <property type="project" value="UniProtKB-UniRule"/>
</dbReference>
<reference evidence="13 14" key="1">
    <citation type="journal article" date="2019" name="Sci. Rep.">
        <title>Differences in resource use lead to coexistence of seed-transmitted microbial populations.</title>
        <authorList>
            <person name="Torres-Cortes G."/>
            <person name="Garcia B.J."/>
            <person name="Compant S."/>
            <person name="Rezki S."/>
            <person name="Jones P."/>
            <person name="Preveaux A."/>
            <person name="Briand M."/>
            <person name="Roulet A."/>
            <person name="Bouchez O."/>
            <person name="Jacobson D."/>
            <person name="Barret M."/>
        </authorList>
    </citation>
    <scope>NUCLEOTIDE SEQUENCE [LARGE SCALE GENOMIC DNA]</scope>
    <source>
        <strain evidence="13 14">CFBP13530</strain>
    </source>
</reference>
<comment type="caution">
    <text evidence="13">The sequence shown here is derived from an EMBL/GenBank/DDBJ whole genome shotgun (WGS) entry which is preliminary data.</text>
</comment>
<feature type="domain" description="Arginine repressor DNA-binding" evidence="11">
    <location>
        <begin position="11"/>
        <end position="71"/>
    </location>
</feature>
<dbReference type="Pfam" id="PF02863">
    <property type="entry name" value="Arg_repressor_C"/>
    <property type="match status" value="1"/>
</dbReference>